<dbReference type="GO" id="GO:0005524">
    <property type="term" value="F:ATP binding"/>
    <property type="evidence" value="ECO:0007669"/>
    <property type="project" value="UniProtKB-KW"/>
</dbReference>
<keyword evidence="7" id="KW-1185">Reference proteome</keyword>
<comment type="caution">
    <text evidence="6">The sequence shown here is derived from an EMBL/GenBank/DDBJ whole genome shotgun (WGS) entry which is preliminary data.</text>
</comment>
<dbReference type="SUPFAM" id="SSF52540">
    <property type="entry name" value="P-loop containing nucleoside triphosphate hydrolases"/>
    <property type="match status" value="1"/>
</dbReference>
<dbReference type="EMBL" id="MIGC01000540">
    <property type="protein sequence ID" value="PHJ24795.1"/>
    <property type="molecule type" value="Genomic_DNA"/>
</dbReference>
<dbReference type="GO" id="GO:0006298">
    <property type="term" value="P:mismatch repair"/>
    <property type="evidence" value="ECO:0007669"/>
    <property type="project" value="InterPro"/>
</dbReference>
<dbReference type="PROSITE" id="PS00486">
    <property type="entry name" value="DNA_MISMATCH_REPAIR_2"/>
    <property type="match status" value="1"/>
</dbReference>
<evidence type="ECO:0000313" key="6">
    <source>
        <dbReference type="EMBL" id="PHJ24795.1"/>
    </source>
</evidence>
<evidence type="ECO:0000256" key="4">
    <source>
        <dbReference type="SAM" id="MobiDB-lite"/>
    </source>
</evidence>
<feature type="region of interest" description="Disordered" evidence="4">
    <location>
        <begin position="146"/>
        <end position="185"/>
    </location>
</feature>
<dbReference type="InterPro" id="IPR027417">
    <property type="entry name" value="P-loop_NTPase"/>
</dbReference>
<protein>
    <submittedName>
        <fullName evidence="6">Domain v domain-containing protein</fullName>
    </submittedName>
</protein>
<dbReference type="VEuPathDB" id="ToxoDB:CSUI_001352"/>
<dbReference type="Pfam" id="PF00488">
    <property type="entry name" value="MutS_V"/>
    <property type="match status" value="1"/>
</dbReference>
<sequence>MIEAASILRNANRDSLVIIDELGRGTSTYEGFGLAWSIARHLASSIQCFCLFATHFHEMSQLAEEVEGVANYHVSAAIDGKKQKLTFLYRLSPGCIDQSYGVHVADFAGLPHAVVERAREKSNELEAVERDEKEISFLREDKKRESQKRVRDVDNGDRKEKEEEQEEKKEKEDEEERKIKLQKREKKQEAFKNLKDVLKKMFECEDTPQFMKTLHEEKMSVKDFFQASAPEFLLLHKAASSPTISSAVA</sequence>
<dbReference type="RefSeq" id="XP_067926467.1">
    <property type="nucleotide sequence ID" value="XM_068061558.1"/>
</dbReference>
<dbReference type="GO" id="GO:0030983">
    <property type="term" value="F:mismatched DNA binding"/>
    <property type="evidence" value="ECO:0007669"/>
    <property type="project" value="InterPro"/>
</dbReference>
<evidence type="ECO:0000313" key="7">
    <source>
        <dbReference type="Proteomes" id="UP000221165"/>
    </source>
</evidence>
<evidence type="ECO:0000256" key="2">
    <source>
        <dbReference type="ARBA" id="ARBA00022840"/>
    </source>
</evidence>
<dbReference type="PANTHER" id="PTHR11361">
    <property type="entry name" value="DNA MISMATCH REPAIR PROTEIN MUTS FAMILY MEMBER"/>
    <property type="match status" value="1"/>
</dbReference>
<evidence type="ECO:0000259" key="5">
    <source>
        <dbReference type="PROSITE" id="PS00486"/>
    </source>
</evidence>
<keyword evidence="3" id="KW-0238">DNA-binding</keyword>
<evidence type="ECO:0000256" key="3">
    <source>
        <dbReference type="ARBA" id="ARBA00023125"/>
    </source>
</evidence>
<proteinExistence type="predicted"/>
<dbReference type="OrthoDB" id="295033at2759"/>
<dbReference type="GeneID" id="94424769"/>
<dbReference type="GO" id="GO:0140664">
    <property type="term" value="F:ATP-dependent DNA damage sensor activity"/>
    <property type="evidence" value="ECO:0007669"/>
    <property type="project" value="InterPro"/>
</dbReference>
<dbReference type="GO" id="GO:0032301">
    <property type="term" value="C:MutSalpha complex"/>
    <property type="evidence" value="ECO:0007669"/>
    <property type="project" value="TreeGrafter"/>
</dbReference>
<evidence type="ECO:0000256" key="1">
    <source>
        <dbReference type="ARBA" id="ARBA00022741"/>
    </source>
</evidence>
<dbReference type="Gene3D" id="3.40.50.300">
    <property type="entry name" value="P-loop containing nucleotide triphosphate hydrolases"/>
    <property type="match status" value="1"/>
</dbReference>
<gene>
    <name evidence="6" type="ORF">CSUI_001352</name>
</gene>
<dbReference type="AlphaFoldDB" id="A0A2C6LCK4"/>
<dbReference type="InterPro" id="IPR000432">
    <property type="entry name" value="DNA_mismatch_repair_MutS_C"/>
</dbReference>
<dbReference type="SMART" id="SM00534">
    <property type="entry name" value="MUTSac"/>
    <property type="match status" value="1"/>
</dbReference>
<dbReference type="Proteomes" id="UP000221165">
    <property type="component" value="Unassembled WGS sequence"/>
</dbReference>
<reference evidence="6 7" key="1">
    <citation type="journal article" date="2017" name="Int. J. Parasitol.">
        <title>The genome of the protozoan parasite Cystoisospora suis and a reverse vaccinology approach to identify vaccine candidates.</title>
        <authorList>
            <person name="Palmieri N."/>
            <person name="Shrestha A."/>
            <person name="Ruttkowski B."/>
            <person name="Beck T."/>
            <person name="Vogl C."/>
            <person name="Tomley F."/>
            <person name="Blake D.P."/>
            <person name="Joachim A."/>
        </authorList>
    </citation>
    <scope>NUCLEOTIDE SEQUENCE [LARGE SCALE GENOMIC DNA]</scope>
    <source>
        <strain evidence="6 7">Wien I</strain>
    </source>
</reference>
<accession>A0A2C6LCK4</accession>
<dbReference type="InterPro" id="IPR045076">
    <property type="entry name" value="MutS"/>
</dbReference>
<feature type="compositionally biased region" description="Basic and acidic residues" evidence="4">
    <location>
        <begin position="146"/>
        <end position="179"/>
    </location>
</feature>
<keyword evidence="1" id="KW-0547">Nucleotide-binding</keyword>
<dbReference type="GO" id="GO:0006312">
    <property type="term" value="P:mitotic recombination"/>
    <property type="evidence" value="ECO:0007669"/>
    <property type="project" value="TreeGrafter"/>
</dbReference>
<dbReference type="PANTHER" id="PTHR11361:SF35">
    <property type="entry name" value="DNA MISMATCH REPAIR PROTEIN MSH2"/>
    <property type="match status" value="1"/>
</dbReference>
<feature type="domain" description="DNA mismatch repair proteins mutS family" evidence="5">
    <location>
        <begin position="15"/>
        <end position="31"/>
    </location>
</feature>
<organism evidence="6 7">
    <name type="scientific">Cystoisospora suis</name>
    <dbReference type="NCBI Taxonomy" id="483139"/>
    <lineage>
        <taxon>Eukaryota</taxon>
        <taxon>Sar</taxon>
        <taxon>Alveolata</taxon>
        <taxon>Apicomplexa</taxon>
        <taxon>Conoidasida</taxon>
        <taxon>Coccidia</taxon>
        <taxon>Eucoccidiorida</taxon>
        <taxon>Eimeriorina</taxon>
        <taxon>Sarcocystidae</taxon>
        <taxon>Cystoisospora</taxon>
    </lineage>
</organism>
<name>A0A2C6LCK4_9APIC</name>
<keyword evidence="2" id="KW-0067">ATP-binding</keyword>